<dbReference type="Pfam" id="PF14226">
    <property type="entry name" value="DIOX_N"/>
    <property type="match status" value="1"/>
</dbReference>
<evidence type="ECO:0000313" key="4">
    <source>
        <dbReference type="EMBL" id="KAH8493475.1"/>
    </source>
</evidence>
<name>A0A8T2XIU7_POPDE</name>
<dbReference type="InterPro" id="IPR027443">
    <property type="entry name" value="IPNS-like_sf"/>
</dbReference>
<dbReference type="PANTHER" id="PTHR47990">
    <property type="entry name" value="2-OXOGLUTARATE (2OG) AND FE(II)-DEPENDENT OXYGENASE SUPERFAMILY PROTEIN-RELATED"/>
    <property type="match status" value="1"/>
</dbReference>
<dbReference type="EMBL" id="JACEGQ020000011">
    <property type="protein sequence ID" value="KAH8493475.1"/>
    <property type="molecule type" value="Genomic_DNA"/>
</dbReference>
<organism evidence="4 5">
    <name type="scientific">Populus deltoides</name>
    <name type="common">Eastern poplar</name>
    <name type="synonym">Eastern cottonwood</name>
    <dbReference type="NCBI Taxonomy" id="3696"/>
    <lineage>
        <taxon>Eukaryota</taxon>
        <taxon>Viridiplantae</taxon>
        <taxon>Streptophyta</taxon>
        <taxon>Embryophyta</taxon>
        <taxon>Tracheophyta</taxon>
        <taxon>Spermatophyta</taxon>
        <taxon>Magnoliopsida</taxon>
        <taxon>eudicotyledons</taxon>
        <taxon>Gunneridae</taxon>
        <taxon>Pentapetalae</taxon>
        <taxon>rosids</taxon>
        <taxon>fabids</taxon>
        <taxon>Malpighiales</taxon>
        <taxon>Salicaceae</taxon>
        <taxon>Saliceae</taxon>
        <taxon>Populus</taxon>
    </lineage>
</organism>
<dbReference type="SUPFAM" id="SSF51197">
    <property type="entry name" value="Clavaminate synthase-like"/>
    <property type="match status" value="1"/>
</dbReference>
<dbReference type="InterPro" id="IPR026992">
    <property type="entry name" value="DIOX_N"/>
</dbReference>
<evidence type="ECO:0000256" key="1">
    <source>
        <dbReference type="ARBA" id="ARBA00022723"/>
    </source>
</evidence>
<comment type="caution">
    <text evidence="4">The sequence shown here is derived from an EMBL/GenBank/DDBJ whole genome shotgun (WGS) entry which is preliminary data.</text>
</comment>
<evidence type="ECO:0000259" key="3">
    <source>
        <dbReference type="Pfam" id="PF14226"/>
    </source>
</evidence>
<keyword evidence="2" id="KW-0408">Iron</keyword>
<protein>
    <recommendedName>
        <fullName evidence="3">Non-haem dioxygenase N-terminal domain-containing protein</fullName>
    </recommendedName>
</protein>
<accession>A0A8T2XIU7</accession>
<feature type="domain" description="Non-haem dioxygenase N-terminal" evidence="3">
    <location>
        <begin position="36"/>
        <end position="133"/>
    </location>
</feature>
<dbReference type="Proteomes" id="UP000807159">
    <property type="component" value="Chromosome 11"/>
</dbReference>
<evidence type="ECO:0000313" key="5">
    <source>
        <dbReference type="Proteomes" id="UP000807159"/>
    </source>
</evidence>
<dbReference type="GO" id="GO:0046872">
    <property type="term" value="F:metal ion binding"/>
    <property type="evidence" value="ECO:0007669"/>
    <property type="project" value="UniProtKB-KW"/>
</dbReference>
<dbReference type="InterPro" id="IPR050231">
    <property type="entry name" value="Iron_ascorbate_oxido_reductase"/>
</dbReference>
<keyword evidence="5" id="KW-1185">Reference proteome</keyword>
<dbReference type="AlphaFoldDB" id="A0A8T2XIU7"/>
<sequence length="146" mass="16754">MAMDPPFLETYKTLLDKATEGANGQKEVVVIEECELPLIDLGRLNLGKLEKEKCKSDIARESQEWGFFQVVNHGISREILEKMMSEQVKVYRQPFNNKSKELFNFSSGTYRWGTPTATSREQLAWSEAFHIPMNDIPFSNGFSSLR</sequence>
<proteinExistence type="predicted"/>
<evidence type="ECO:0000256" key="2">
    <source>
        <dbReference type="ARBA" id="ARBA00023004"/>
    </source>
</evidence>
<dbReference type="Gene3D" id="2.60.120.330">
    <property type="entry name" value="B-lactam Antibiotic, Isopenicillin N Synthase, Chain"/>
    <property type="match status" value="1"/>
</dbReference>
<gene>
    <name evidence="4" type="ORF">H0E87_020286</name>
</gene>
<keyword evidence="1" id="KW-0479">Metal-binding</keyword>
<reference evidence="4" key="1">
    <citation type="journal article" date="2021" name="J. Hered.">
        <title>Genome Assembly of Salicaceae Populus deltoides (Eastern Cottonwood) I-69 Based on Nanopore Sequencing and Hi-C Technologies.</title>
        <authorList>
            <person name="Bai S."/>
            <person name="Wu H."/>
            <person name="Zhang J."/>
            <person name="Pan Z."/>
            <person name="Zhao W."/>
            <person name="Li Z."/>
            <person name="Tong C."/>
        </authorList>
    </citation>
    <scope>NUCLEOTIDE SEQUENCE</scope>
    <source>
        <tissue evidence="4">Leaf</tissue>
    </source>
</reference>